<dbReference type="Pfam" id="PF04542">
    <property type="entry name" value="Sigma70_r2"/>
    <property type="match status" value="1"/>
</dbReference>
<evidence type="ECO:0000256" key="1">
    <source>
        <dbReference type="ARBA" id="ARBA00010641"/>
    </source>
</evidence>
<sequence length="189" mass="22528">MEDIQIDETNSDFNQIFQLYYERIFSVAWNVTRDFYLAEDVVQETFVKAYKNLHRLKDQHKMGAWLSTIASRTAIDLLRKEKRSFHIPLDSILFTNEESLFPLLEVDNEMEMKLRKEEIYQEAIQLSPKLRHVFVLRFQKDLKEYEIANELNISLSAVKTRLYRAKKAMKQQLQKQQSIESEKMDVISA</sequence>
<dbReference type="InterPro" id="IPR014284">
    <property type="entry name" value="RNA_pol_sigma-70_dom"/>
</dbReference>
<dbReference type="InterPro" id="IPR000838">
    <property type="entry name" value="RNA_pol_sigma70_ECF_CS"/>
</dbReference>
<dbReference type="PROSITE" id="PS01063">
    <property type="entry name" value="SIGMA70_ECF"/>
    <property type="match status" value="1"/>
</dbReference>
<dbReference type="CDD" id="cd06171">
    <property type="entry name" value="Sigma70_r4"/>
    <property type="match status" value="1"/>
</dbReference>
<keyword evidence="2 6" id="KW-0805">Transcription regulation</keyword>
<comment type="caution">
    <text evidence="9">The sequence shown here is derived from an EMBL/GenBank/DDBJ whole genome shotgun (WGS) entry which is preliminary data.</text>
</comment>
<dbReference type="InterPro" id="IPR036388">
    <property type="entry name" value="WH-like_DNA-bd_sf"/>
</dbReference>
<evidence type="ECO:0000256" key="3">
    <source>
        <dbReference type="ARBA" id="ARBA00023082"/>
    </source>
</evidence>
<dbReference type="NCBIfam" id="TIGR02937">
    <property type="entry name" value="sigma70-ECF"/>
    <property type="match status" value="1"/>
</dbReference>
<dbReference type="PANTHER" id="PTHR43133:SF51">
    <property type="entry name" value="RNA POLYMERASE SIGMA FACTOR"/>
    <property type="match status" value="1"/>
</dbReference>
<evidence type="ECO:0000256" key="2">
    <source>
        <dbReference type="ARBA" id="ARBA00023015"/>
    </source>
</evidence>
<evidence type="ECO:0000256" key="5">
    <source>
        <dbReference type="ARBA" id="ARBA00023163"/>
    </source>
</evidence>
<evidence type="ECO:0000313" key="9">
    <source>
        <dbReference type="EMBL" id="MBM7573206.1"/>
    </source>
</evidence>
<name>A0ABS2N4Z2_9BACI</name>
<evidence type="ECO:0000313" key="10">
    <source>
        <dbReference type="Proteomes" id="UP001296943"/>
    </source>
</evidence>
<reference evidence="9 10" key="1">
    <citation type="submission" date="2021-01" db="EMBL/GenBank/DDBJ databases">
        <title>Genomic Encyclopedia of Type Strains, Phase IV (KMG-IV): sequencing the most valuable type-strain genomes for metagenomic binning, comparative biology and taxonomic classification.</title>
        <authorList>
            <person name="Goeker M."/>
        </authorList>
    </citation>
    <scope>NUCLEOTIDE SEQUENCE [LARGE SCALE GENOMIC DNA]</scope>
    <source>
        <strain evidence="9 10">DSM 23711</strain>
    </source>
</reference>
<protein>
    <recommendedName>
        <fullName evidence="6">RNA polymerase sigma factor</fullName>
    </recommendedName>
</protein>
<gene>
    <name evidence="9" type="ORF">JOC48_003757</name>
</gene>
<dbReference type="InterPro" id="IPR013325">
    <property type="entry name" value="RNA_pol_sigma_r2"/>
</dbReference>
<keyword evidence="3 6" id="KW-0731">Sigma factor</keyword>
<evidence type="ECO:0000256" key="4">
    <source>
        <dbReference type="ARBA" id="ARBA00023125"/>
    </source>
</evidence>
<evidence type="ECO:0000259" key="7">
    <source>
        <dbReference type="Pfam" id="PF04542"/>
    </source>
</evidence>
<dbReference type="InterPro" id="IPR007627">
    <property type="entry name" value="RNA_pol_sigma70_r2"/>
</dbReference>
<keyword evidence="10" id="KW-1185">Reference proteome</keyword>
<evidence type="ECO:0000259" key="8">
    <source>
        <dbReference type="Pfam" id="PF08281"/>
    </source>
</evidence>
<dbReference type="SUPFAM" id="SSF88659">
    <property type="entry name" value="Sigma3 and sigma4 domains of RNA polymerase sigma factors"/>
    <property type="match status" value="1"/>
</dbReference>
<accession>A0ABS2N4Z2</accession>
<evidence type="ECO:0000256" key="6">
    <source>
        <dbReference type="RuleBase" id="RU000716"/>
    </source>
</evidence>
<dbReference type="Pfam" id="PF08281">
    <property type="entry name" value="Sigma70_r4_2"/>
    <property type="match status" value="1"/>
</dbReference>
<proteinExistence type="inferred from homology"/>
<dbReference type="InterPro" id="IPR013249">
    <property type="entry name" value="RNA_pol_sigma70_r4_t2"/>
</dbReference>
<feature type="domain" description="RNA polymerase sigma factor 70 region 4 type 2" evidence="8">
    <location>
        <begin position="118"/>
        <end position="169"/>
    </location>
</feature>
<dbReference type="InterPro" id="IPR013324">
    <property type="entry name" value="RNA_pol_sigma_r3/r4-like"/>
</dbReference>
<dbReference type="EMBL" id="JAFBDR010000028">
    <property type="protein sequence ID" value="MBM7573206.1"/>
    <property type="molecule type" value="Genomic_DNA"/>
</dbReference>
<dbReference type="InterPro" id="IPR039425">
    <property type="entry name" value="RNA_pol_sigma-70-like"/>
</dbReference>
<dbReference type="SUPFAM" id="SSF88946">
    <property type="entry name" value="Sigma2 domain of RNA polymerase sigma factors"/>
    <property type="match status" value="1"/>
</dbReference>
<keyword evidence="5 6" id="KW-0804">Transcription</keyword>
<organism evidence="9 10">
    <name type="scientific">Aquibacillus albus</name>
    <dbReference type="NCBI Taxonomy" id="1168171"/>
    <lineage>
        <taxon>Bacteria</taxon>
        <taxon>Bacillati</taxon>
        <taxon>Bacillota</taxon>
        <taxon>Bacilli</taxon>
        <taxon>Bacillales</taxon>
        <taxon>Bacillaceae</taxon>
        <taxon>Aquibacillus</taxon>
    </lineage>
</organism>
<comment type="similarity">
    <text evidence="1 6">Belongs to the sigma-70 factor family. ECF subfamily.</text>
</comment>
<dbReference type="Gene3D" id="1.10.10.10">
    <property type="entry name" value="Winged helix-like DNA-binding domain superfamily/Winged helix DNA-binding domain"/>
    <property type="match status" value="1"/>
</dbReference>
<dbReference type="Proteomes" id="UP001296943">
    <property type="component" value="Unassembled WGS sequence"/>
</dbReference>
<dbReference type="RefSeq" id="WP_204501862.1">
    <property type="nucleotide sequence ID" value="NZ_JAFBDR010000028.1"/>
</dbReference>
<keyword evidence="4 6" id="KW-0238">DNA-binding</keyword>
<dbReference type="Gene3D" id="1.10.1740.10">
    <property type="match status" value="1"/>
</dbReference>
<feature type="domain" description="RNA polymerase sigma-70 region 2" evidence="7">
    <location>
        <begin position="17"/>
        <end position="83"/>
    </location>
</feature>
<dbReference type="PANTHER" id="PTHR43133">
    <property type="entry name" value="RNA POLYMERASE ECF-TYPE SIGMA FACTO"/>
    <property type="match status" value="1"/>
</dbReference>